<dbReference type="STRING" id="1577474.GA0111570_1198"/>
<feature type="domain" description="TM2" evidence="7">
    <location>
        <begin position="179"/>
        <end position="221"/>
    </location>
</feature>
<evidence type="ECO:0000256" key="5">
    <source>
        <dbReference type="SAM" id="MobiDB-lite"/>
    </source>
</evidence>
<accession>A0A1G6IN08</accession>
<protein>
    <recommendedName>
        <fullName evidence="7">TM2 domain-containing protein</fullName>
    </recommendedName>
</protein>
<evidence type="ECO:0000313" key="8">
    <source>
        <dbReference type="EMBL" id="SDC07801.1"/>
    </source>
</evidence>
<evidence type="ECO:0000313" key="9">
    <source>
        <dbReference type="Proteomes" id="UP000199086"/>
    </source>
</evidence>
<dbReference type="Pfam" id="PF05154">
    <property type="entry name" value="TM2"/>
    <property type="match status" value="1"/>
</dbReference>
<keyword evidence="4 6" id="KW-0472">Membrane</keyword>
<keyword evidence="3 6" id="KW-1133">Transmembrane helix</keyword>
<proteinExistence type="predicted"/>
<organism evidence="8 9">
    <name type="scientific">Raineyella antarctica</name>
    <dbReference type="NCBI Taxonomy" id="1577474"/>
    <lineage>
        <taxon>Bacteria</taxon>
        <taxon>Bacillati</taxon>
        <taxon>Actinomycetota</taxon>
        <taxon>Actinomycetes</taxon>
        <taxon>Propionibacteriales</taxon>
        <taxon>Propionibacteriaceae</taxon>
        <taxon>Raineyella</taxon>
    </lineage>
</organism>
<feature type="compositionally biased region" description="Low complexity" evidence="5">
    <location>
        <begin position="110"/>
        <end position="137"/>
    </location>
</feature>
<evidence type="ECO:0000259" key="7">
    <source>
        <dbReference type="Pfam" id="PF05154"/>
    </source>
</evidence>
<dbReference type="GO" id="GO:0016020">
    <property type="term" value="C:membrane"/>
    <property type="evidence" value="ECO:0007669"/>
    <property type="project" value="UniProtKB-SubCell"/>
</dbReference>
<comment type="subcellular location">
    <subcellularLocation>
        <location evidence="1">Membrane</location>
        <topology evidence="1">Multi-pass membrane protein</topology>
    </subcellularLocation>
</comment>
<name>A0A1G6IN08_9ACTN</name>
<feature type="transmembrane region" description="Helical" evidence="6">
    <location>
        <begin position="203"/>
        <end position="223"/>
    </location>
</feature>
<evidence type="ECO:0000256" key="4">
    <source>
        <dbReference type="ARBA" id="ARBA00023136"/>
    </source>
</evidence>
<dbReference type="AlphaFoldDB" id="A0A1G6IN08"/>
<keyword evidence="2 6" id="KW-0812">Transmembrane</keyword>
<evidence type="ECO:0000256" key="2">
    <source>
        <dbReference type="ARBA" id="ARBA00022692"/>
    </source>
</evidence>
<feature type="compositionally biased region" description="Pro residues" evidence="5">
    <location>
        <begin position="64"/>
        <end position="74"/>
    </location>
</feature>
<feature type="transmembrane region" description="Helical" evidence="6">
    <location>
        <begin position="174"/>
        <end position="196"/>
    </location>
</feature>
<sequence>MTSPGAPDSRPEPPASSDSTPGEVPQDPSATQRPQSPSPTDGPQGPSPVQWPEGHGQPDFYSPQNPPDLYPPQGPTYEQFYGDIYHEPAPPVPAAPEWAGQPGSQPQDLAYPPQQQAGYPYPQQQGYPYPPQQAGYPYPQPNQPDYPYPPQQRGYPYPTQQVGYPVGTTPPRDVGLGLLLTAVGLLGVAGLQYFYIGKIGKGVGYLLTAGWFGIGTIVSFFTISDEVLRTNEERRRGLR</sequence>
<gene>
    <name evidence="8" type="ORF">GA0111570_1198</name>
</gene>
<reference evidence="8 9" key="1">
    <citation type="submission" date="2016-06" db="EMBL/GenBank/DDBJ databases">
        <authorList>
            <person name="Olsen C.W."/>
            <person name="Carey S."/>
            <person name="Hinshaw L."/>
            <person name="Karasin A.I."/>
        </authorList>
    </citation>
    <scope>NUCLEOTIDE SEQUENCE [LARGE SCALE GENOMIC DNA]</scope>
    <source>
        <strain evidence="8 9">LZ-22</strain>
    </source>
</reference>
<feature type="region of interest" description="Disordered" evidence="5">
    <location>
        <begin position="1"/>
        <end position="145"/>
    </location>
</feature>
<keyword evidence="9" id="KW-1185">Reference proteome</keyword>
<dbReference type="Proteomes" id="UP000199086">
    <property type="component" value="Unassembled WGS sequence"/>
</dbReference>
<evidence type="ECO:0000256" key="3">
    <source>
        <dbReference type="ARBA" id="ARBA00022989"/>
    </source>
</evidence>
<feature type="compositionally biased region" description="Polar residues" evidence="5">
    <location>
        <begin position="28"/>
        <end position="41"/>
    </location>
</feature>
<dbReference type="RefSeq" id="WP_217634246.1">
    <property type="nucleotide sequence ID" value="NZ_FMYF01000019.1"/>
</dbReference>
<evidence type="ECO:0000256" key="6">
    <source>
        <dbReference type="SAM" id="Phobius"/>
    </source>
</evidence>
<evidence type="ECO:0000256" key="1">
    <source>
        <dbReference type="ARBA" id="ARBA00004141"/>
    </source>
</evidence>
<dbReference type="InterPro" id="IPR007829">
    <property type="entry name" value="TM2"/>
</dbReference>
<dbReference type="EMBL" id="FMYF01000019">
    <property type="protein sequence ID" value="SDC07801.1"/>
    <property type="molecule type" value="Genomic_DNA"/>
</dbReference>